<dbReference type="AlphaFoldDB" id="A0A212L9B0"/>
<evidence type="ECO:0000256" key="1">
    <source>
        <dbReference type="ARBA" id="ARBA00022801"/>
    </source>
</evidence>
<dbReference type="InterPro" id="IPR036412">
    <property type="entry name" value="HAD-like_sf"/>
</dbReference>
<organism evidence="2">
    <name type="scientific">uncultured Pleomorphomonas sp</name>
    <dbReference type="NCBI Taxonomy" id="442121"/>
    <lineage>
        <taxon>Bacteria</taxon>
        <taxon>Pseudomonadati</taxon>
        <taxon>Pseudomonadota</taxon>
        <taxon>Alphaproteobacteria</taxon>
        <taxon>Hyphomicrobiales</taxon>
        <taxon>Pleomorphomonadaceae</taxon>
        <taxon>Pleomorphomonas</taxon>
        <taxon>environmental samples</taxon>
    </lineage>
</organism>
<dbReference type="CDD" id="cd07515">
    <property type="entry name" value="HAD-like"/>
    <property type="match status" value="1"/>
</dbReference>
<evidence type="ECO:0000313" key="2">
    <source>
        <dbReference type="EMBL" id="SCM74098.1"/>
    </source>
</evidence>
<reference evidence="2" key="1">
    <citation type="submission" date="2016-08" db="EMBL/GenBank/DDBJ databases">
        <authorList>
            <person name="Seilhamer J.J."/>
        </authorList>
    </citation>
    <scope>NUCLEOTIDE SEQUENCE</scope>
    <source>
        <strain evidence="2">86</strain>
    </source>
</reference>
<dbReference type="PANTHER" id="PTHR43316">
    <property type="entry name" value="HYDROLASE, HALOACID DELAHOGENASE-RELATED"/>
    <property type="match status" value="1"/>
</dbReference>
<dbReference type="SUPFAM" id="SSF56784">
    <property type="entry name" value="HAD-like"/>
    <property type="match status" value="1"/>
</dbReference>
<sequence length="242" mass="26698">MVQAKVTALGFDADDTLWQNECFFRDTEGRFLDLLSDFGDRATLSGRLFAVEKRNIPVYGFGIKGFVLSMMETALEVSAGRLAPSVMAGVLAMGREMLNHPVELLPEVRETLEALSGRYPLILITKGDLFDQERKLAASGLGELFHAVEIVSDKSSATYARVFAARGDGPEKGLMVGNSLRSDILPALAAGAFAVHIPHDLTWSYEHVDEPVDHPRLFIEQHIRKVAEIIERINGSDDDLTR</sequence>
<dbReference type="PANTHER" id="PTHR43316:SF8">
    <property type="entry name" value="HAD FAMILY HYDROLASE"/>
    <property type="match status" value="1"/>
</dbReference>
<keyword evidence="1 2" id="KW-0378">Hydrolase</keyword>
<gene>
    <name evidence="2" type="ORF">KL86PLE_130084</name>
</gene>
<name>A0A212L9B0_9HYPH</name>
<protein>
    <submittedName>
        <fullName evidence="2">HAD hydrolase</fullName>
    </submittedName>
</protein>
<proteinExistence type="predicted"/>
<dbReference type="GO" id="GO:0016787">
    <property type="term" value="F:hydrolase activity"/>
    <property type="evidence" value="ECO:0007669"/>
    <property type="project" value="UniProtKB-KW"/>
</dbReference>
<dbReference type="InterPro" id="IPR023198">
    <property type="entry name" value="PGP-like_dom2"/>
</dbReference>
<dbReference type="EMBL" id="FMJD01000005">
    <property type="protein sequence ID" value="SCM74098.1"/>
    <property type="molecule type" value="Genomic_DNA"/>
</dbReference>
<dbReference type="SFLD" id="SFLDG01129">
    <property type="entry name" value="C1.5:_HAD__Beta-PGM__Phosphata"/>
    <property type="match status" value="1"/>
</dbReference>
<dbReference type="Gene3D" id="3.40.50.1000">
    <property type="entry name" value="HAD superfamily/HAD-like"/>
    <property type="match status" value="1"/>
</dbReference>
<dbReference type="Pfam" id="PF00702">
    <property type="entry name" value="Hydrolase"/>
    <property type="match status" value="1"/>
</dbReference>
<dbReference type="InterPro" id="IPR023214">
    <property type="entry name" value="HAD_sf"/>
</dbReference>
<dbReference type="SFLD" id="SFLDS00003">
    <property type="entry name" value="Haloacid_Dehalogenase"/>
    <property type="match status" value="1"/>
</dbReference>
<dbReference type="Gene3D" id="1.10.150.240">
    <property type="entry name" value="Putative phosphatase, domain 2"/>
    <property type="match status" value="1"/>
</dbReference>
<dbReference type="RefSeq" id="WP_288199654.1">
    <property type="nucleotide sequence ID" value="NZ_LT608334.1"/>
</dbReference>
<accession>A0A212L9B0</accession>
<dbReference type="InterPro" id="IPR051540">
    <property type="entry name" value="S-2-haloacid_dehalogenase"/>
</dbReference>